<keyword evidence="1" id="KW-0694">RNA-binding</keyword>
<gene>
    <name evidence="4" type="ORF">R6G86_04870</name>
</gene>
<evidence type="ECO:0000256" key="2">
    <source>
        <dbReference type="SAM" id="MobiDB-lite"/>
    </source>
</evidence>
<dbReference type="SUPFAM" id="SSF48013">
    <property type="entry name" value="NusB-like"/>
    <property type="match status" value="1"/>
</dbReference>
<protein>
    <submittedName>
        <fullName evidence="4">Transcription antitermination factor NusB</fullName>
    </submittedName>
</protein>
<dbReference type="Gene3D" id="1.10.940.10">
    <property type="entry name" value="NusB-like"/>
    <property type="match status" value="1"/>
</dbReference>
<name>A0ABU5G8R9_9ACTO</name>
<reference evidence="4 5" key="1">
    <citation type="submission" date="2023-10" db="EMBL/GenBank/DDBJ databases">
        <title>Whole Genome based description of the genera Actinobaculum and Actinotignum reveals a complex phylogenetic relationship within the species included in the genus Actinotignum.</title>
        <authorList>
            <person name="Jensen C.S."/>
            <person name="Dargis R."/>
            <person name="Kemp M."/>
            <person name="Christensen J.J."/>
        </authorList>
    </citation>
    <scope>NUCLEOTIDE SEQUENCE [LARGE SCALE GENOMIC DNA]</scope>
    <source>
        <strain evidence="4 5">SLA_B974</strain>
    </source>
</reference>
<feature type="region of interest" description="Disordered" evidence="2">
    <location>
        <begin position="168"/>
        <end position="218"/>
    </location>
</feature>
<dbReference type="InterPro" id="IPR035926">
    <property type="entry name" value="NusB-like_sf"/>
</dbReference>
<sequence length="218" mass="24309">MAKQNRRTARTTQRQRALDILFEADEKGLRSREELLALLEERQVLSTAQTPISGFGVEIVRAYAAHIGDVDTMIEASSEDWSLPRMNTVDRNCLRGAIAELMYVGTKRAAVIVEWAGLVRLLSTDKSVGFVMGVMNRAADIIEREEAHAQQGVSQQVDVEMDDAGLIAALQRGQEETPEEALEEEPEATRKDALEETPEESTEETQKEVPEEILEETP</sequence>
<proteinExistence type="predicted"/>
<dbReference type="RefSeq" id="WP_320755217.1">
    <property type="nucleotide sequence ID" value="NZ_JAWNGA010000007.1"/>
</dbReference>
<dbReference type="Pfam" id="PF01029">
    <property type="entry name" value="NusB"/>
    <property type="match status" value="1"/>
</dbReference>
<dbReference type="EMBL" id="JAWNGA010000007">
    <property type="protein sequence ID" value="MDY5133075.1"/>
    <property type="molecule type" value="Genomic_DNA"/>
</dbReference>
<feature type="compositionally biased region" description="Acidic residues" evidence="2">
    <location>
        <begin position="176"/>
        <end position="186"/>
    </location>
</feature>
<accession>A0ABU5G8R9</accession>
<organism evidence="4 5">
    <name type="scientific">Actinotignum urinale</name>
    <dbReference type="NCBI Taxonomy" id="190146"/>
    <lineage>
        <taxon>Bacteria</taxon>
        <taxon>Bacillati</taxon>
        <taxon>Actinomycetota</taxon>
        <taxon>Actinomycetes</taxon>
        <taxon>Actinomycetales</taxon>
        <taxon>Actinomycetaceae</taxon>
        <taxon>Actinotignum</taxon>
    </lineage>
</organism>
<feature type="domain" description="NusB/RsmB/TIM44" evidence="3">
    <location>
        <begin position="12"/>
        <end position="139"/>
    </location>
</feature>
<keyword evidence="5" id="KW-1185">Reference proteome</keyword>
<dbReference type="InterPro" id="IPR006027">
    <property type="entry name" value="NusB_RsmB_TIM44"/>
</dbReference>
<comment type="caution">
    <text evidence="4">The sequence shown here is derived from an EMBL/GenBank/DDBJ whole genome shotgun (WGS) entry which is preliminary data.</text>
</comment>
<evidence type="ECO:0000313" key="4">
    <source>
        <dbReference type="EMBL" id="MDY5133075.1"/>
    </source>
</evidence>
<dbReference type="Proteomes" id="UP001275049">
    <property type="component" value="Unassembled WGS sequence"/>
</dbReference>
<evidence type="ECO:0000259" key="3">
    <source>
        <dbReference type="Pfam" id="PF01029"/>
    </source>
</evidence>
<evidence type="ECO:0000256" key="1">
    <source>
        <dbReference type="ARBA" id="ARBA00022884"/>
    </source>
</evidence>
<evidence type="ECO:0000313" key="5">
    <source>
        <dbReference type="Proteomes" id="UP001275049"/>
    </source>
</evidence>